<feature type="compositionally biased region" description="Basic and acidic residues" evidence="1">
    <location>
        <begin position="126"/>
        <end position="142"/>
    </location>
</feature>
<evidence type="ECO:0000256" key="1">
    <source>
        <dbReference type="SAM" id="MobiDB-lite"/>
    </source>
</evidence>
<feature type="compositionally biased region" description="Low complexity" evidence="1">
    <location>
        <begin position="106"/>
        <end position="115"/>
    </location>
</feature>
<keyword evidence="3" id="KW-1185">Reference proteome</keyword>
<dbReference type="OrthoDB" id="5245631at2759"/>
<organism evidence="2 3">
    <name type="scientific">Ophiocordyceps unilateralis</name>
    <name type="common">Zombie-ant fungus</name>
    <name type="synonym">Torrubia unilateralis</name>
    <dbReference type="NCBI Taxonomy" id="268505"/>
    <lineage>
        <taxon>Eukaryota</taxon>
        <taxon>Fungi</taxon>
        <taxon>Dikarya</taxon>
        <taxon>Ascomycota</taxon>
        <taxon>Pezizomycotina</taxon>
        <taxon>Sordariomycetes</taxon>
        <taxon>Hypocreomycetidae</taxon>
        <taxon>Hypocreales</taxon>
        <taxon>Ophiocordycipitaceae</taxon>
        <taxon>Ophiocordyceps</taxon>
    </lineage>
</organism>
<evidence type="ECO:0000313" key="2">
    <source>
        <dbReference type="EMBL" id="PFH57937.1"/>
    </source>
</evidence>
<comment type="caution">
    <text evidence="2">The sequence shown here is derived from an EMBL/GenBank/DDBJ whole genome shotgun (WGS) entry which is preliminary data.</text>
</comment>
<feature type="region of interest" description="Disordered" evidence="1">
    <location>
        <begin position="1"/>
        <end position="217"/>
    </location>
</feature>
<protein>
    <recommendedName>
        <fullName evidence="4">U3 snoRNA associated</fullName>
    </recommendedName>
</protein>
<dbReference type="STRING" id="268505.A0A2A9PAJ1"/>
<proteinExistence type="predicted"/>
<dbReference type="EMBL" id="LAZP02000348">
    <property type="protein sequence ID" value="PFH57937.1"/>
    <property type="molecule type" value="Genomic_DNA"/>
</dbReference>
<accession>A0A2A9PAJ1</accession>
<reference evidence="2 3" key="1">
    <citation type="journal article" date="2015" name="BMC Genomics">
        <title>Gene expression during zombie ant biting behavior reflects the complexity underlying fungal parasitic behavioral manipulation.</title>
        <authorList>
            <person name="de Bekker C."/>
            <person name="Ohm R.A."/>
            <person name="Loreto R.G."/>
            <person name="Sebastian A."/>
            <person name="Albert I."/>
            <person name="Merrow M."/>
            <person name="Brachmann A."/>
            <person name="Hughes D.P."/>
        </authorList>
    </citation>
    <scope>NUCLEOTIDE SEQUENCE [LARGE SCALE GENOMIC DNA]</scope>
    <source>
        <strain evidence="2 3">SC16a</strain>
    </source>
</reference>
<dbReference type="AlphaFoldDB" id="A0A2A9PAJ1"/>
<dbReference type="GO" id="GO:0006364">
    <property type="term" value="P:rRNA processing"/>
    <property type="evidence" value="ECO:0007669"/>
    <property type="project" value="InterPro"/>
</dbReference>
<dbReference type="Proteomes" id="UP000037136">
    <property type="component" value="Unassembled WGS sequence"/>
</dbReference>
<gene>
    <name evidence="2" type="ORF">XA68_14362</name>
</gene>
<evidence type="ECO:0008006" key="4">
    <source>
        <dbReference type="Google" id="ProtNLM"/>
    </source>
</evidence>
<dbReference type="InterPro" id="IPR013268">
    <property type="entry name" value="UTP16"/>
</dbReference>
<evidence type="ECO:0000313" key="3">
    <source>
        <dbReference type="Proteomes" id="UP000037136"/>
    </source>
</evidence>
<feature type="compositionally biased region" description="Acidic residues" evidence="1">
    <location>
        <begin position="187"/>
        <end position="198"/>
    </location>
</feature>
<reference evidence="2 3" key="2">
    <citation type="journal article" date="2017" name="Sci. Rep.">
        <title>Ant-infecting Ophiocordyceps genomes reveal a high diversity of potential behavioral manipulation genes and a possible major role for enterotoxins.</title>
        <authorList>
            <person name="de Bekker C."/>
            <person name="Ohm R.A."/>
            <person name="Evans H.C."/>
            <person name="Brachmann A."/>
            <person name="Hughes D.P."/>
        </authorList>
    </citation>
    <scope>NUCLEOTIDE SEQUENCE [LARGE SCALE GENOMIC DNA]</scope>
    <source>
        <strain evidence="2 3">SC16a</strain>
    </source>
</reference>
<dbReference type="Pfam" id="PF08297">
    <property type="entry name" value="U3_snoRNA_assoc"/>
    <property type="match status" value="1"/>
</dbReference>
<name>A0A2A9PAJ1_OPHUN</name>
<dbReference type="GO" id="GO:0030515">
    <property type="term" value="F:snoRNA binding"/>
    <property type="evidence" value="ECO:0007669"/>
    <property type="project" value="InterPro"/>
</dbReference>
<sequence length="283" mass="31202">MAQLRKRKAGQELATEKAAAATTSKRQKLPMRAKADELPPAGTIKKGTLVTFDDGQAEQNVESVAAPTPAPSKVDKEASNDSEDDDAAPEAVSTAQVATDLKKSEQAAQTAARKQAAAEKRKRQKRDSLLKKQAEERKRTGHDALAAAVVPPQEDGQHPSSGKIPTDTGKRRRSEKLVIPDILPAELLDDSSSEDEEQVQARRPTTNSFEPPRKRNIADVESRLTRLDKAPRDKVVKSTVFRVAAKVDQRFMPKAGKNSLSARERLLRRNRKPEREYGLFSKK</sequence>